<dbReference type="AlphaFoldDB" id="D7CBJ1"/>
<keyword evidence="2" id="KW-1185">Reference proteome</keyword>
<sequence length="164" mass="17859">MHGELRRLGHKVSPATVRRVLRAAGLGPTPRRQPARGECAGILKAPASGLLAADLFHLDTISLQRLYALFIMEVRIRTVHILGVIARPTAASEGIDVAKTPPRSPNCNPHTERFIRSAREECTDGVLLSNRGHAEKILHNYARVARATGLDRVAEVLVRAGGRD</sequence>
<protein>
    <submittedName>
        <fullName evidence="1">Integrase catalytic region</fullName>
    </submittedName>
</protein>
<evidence type="ECO:0000313" key="2">
    <source>
        <dbReference type="Proteomes" id="UP000000377"/>
    </source>
</evidence>
<accession>D7CBJ1</accession>
<dbReference type="HOGENOM" id="CLU_1618048_0_0_11"/>
<dbReference type="Proteomes" id="UP000000377">
    <property type="component" value="Chromosome"/>
</dbReference>
<proteinExistence type="predicted"/>
<reference evidence="1 2" key="1">
    <citation type="journal article" date="2010" name="J. Bacteriol.">
        <title>Genome sequence of the milbemycin-producing bacterium Streptomyces bingchenggensis.</title>
        <authorList>
            <person name="Wang X.J."/>
            <person name="Yan Y.J."/>
            <person name="Zhang B."/>
            <person name="An J."/>
            <person name="Wang J.J."/>
            <person name="Tian J."/>
            <person name="Jiang L."/>
            <person name="Chen Y.H."/>
            <person name="Huang S.X."/>
            <person name="Yin M."/>
            <person name="Zhang J."/>
            <person name="Gao A.L."/>
            <person name="Liu C.X."/>
            <person name="Zhu Z.X."/>
            <person name="Xiang W.S."/>
        </authorList>
    </citation>
    <scope>NUCLEOTIDE SEQUENCE [LARGE SCALE GENOMIC DNA]</scope>
    <source>
        <strain evidence="1 2">BCW-1</strain>
    </source>
</reference>
<name>D7CBJ1_STRBB</name>
<dbReference type="STRING" id="749414.SBI_09750"/>
<dbReference type="KEGG" id="sbh:SBI_09750"/>
<dbReference type="eggNOG" id="COG2801">
    <property type="taxonomic scope" value="Bacteria"/>
</dbReference>
<organism evidence="1 2">
    <name type="scientific">Streptomyces bingchenggensis (strain BCW-1)</name>
    <dbReference type="NCBI Taxonomy" id="749414"/>
    <lineage>
        <taxon>Bacteria</taxon>
        <taxon>Bacillati</taxon>
        <taxon>Actinomycetota</taxon>
        <taxon>Actinomycetes</taxon>
        <taxon>Kitasatosporales</taxon>
        <taxon>Streptomycetaceae</taxon>
        <taxon>Streptomyces</taxon>
    </lineage>
</organism>
<gene>
    <name evidence="1" type="ordered locus">SBI_09750</name>
</gene>
<evidence type="ECO:0000313" key="1">
    <source>
        <dbReference type="EMBL" id="ADI12868.1"/>
    </source>
</evidence>
<dbReference type="PATRIC" id="fig|749414.3.peg.10034"/>
<dbReference type="EMBL" id="CP002047">
    <property type="protein sequence ID" value="ADI12868.1"/>
    <property type="molecule type" value="Genomic_DNA"/>
</dbReference>